<feature type="transmembrane region" description="Helical" evidence="1">
    <location>
        <begin position="295"/>
        <end position="318"/>
    </location>
</feature>
<sequence length="386" mass="44125">MNILALGICVGLFGYIGYLLKQQMGLTSSVKLKSFLVLFTFVHFSISLVFASYLDSFSNINDPKDFFTMATDSNSWLPLIGLGHDFIAFLIYPLVKAGVGIEVLFLIFSTISYVAFFKYFKLIGVKTLEKTSVLYLLFYLIPTIHVWTAFLGKEPLLMWLMVVLLEIIKNKKSYTLGVLVLGFIFLIRPHVCLVLIFVLFILKLGDPKISKKYKIKIIIAFTILIVAGAILFMKFFLGIESLNVESISNYVQEFKNQTTNKGGSAISIEDTNLGTRILYLLWMPLPYLYKIKTSLQALVALENIYYVGIMLCIGFVCVKNKLKMTIEKEVQFALMAAVALMLLFASYLYNLGLGNRMKIMFLPYFFYAWIQMNKRLFDKTKGYEKR</sequence>
<accession>A0A1M5WD36</accession>
<evidence type="ECO:0000313" key="3">
    <source>
        <dbReference type="Proteomes" id="UP000184109"/>
    </source>
</evidence>
<organism evidence="2 3">
    <name type="scientific">Wenyingzhuangia marina</name>
    <dbReference type="NCBI Taxonomy" id="1195760"/>
    <lineage>
        <taxon>Bacteria</taxon>
        <taxon>Pseudomonadati</taxon>
        <taxon>Bacteroidota</taxon>
        <taxon>Flavobacteriia</taxon>
        <taxon>Flavobacteriales</taxon>
        <taxon>Flavobacteriaceae</taxon>
        <taxon>Wenyingzhuangia</taxon>
    </lineage>
</organism>
<evidence type="ECO:0000313" key="2">
    <source>
        <dbReference type="EMBL" id="SHH85435.1"/>
    </source>
</evidence>
<keyword evidence="1" id="KW-0812">Transmembrane</keyword>
<dbReference type="OrthoDB" id="975915at2"/>
<proteinExistence type="predicted"/>
<evidence type="ECO:0000256" key="1">
    <source>
        <dbReference type="SAM" id="Phobius"/>
    </source>
</evidence>
<evidence type="ECO:0008006" key="4">
    <source>
        <dbReference type="Google" id="ProtNLM"/>
    </source>
</evidence>
<gene>
    <name evidence="2" type="ORF">SAMN05444281_2326</name>
</gene>
<dbReference type="EMBL" id="FQXQ01000005">
    <property type="protein sequence ID" value="SHH85435.1"/>
    <property type="molecule type" value="Genomic_DNA"/>
</dbReference>
<feature type="transmembrane region" description="Helical" evidence="1">
    <location>
        <begin position="172"/>
        <end position="205"/>
    </location>
</feature>
<dbReference type="STRING" id="1195760.SAMN05444281_2326"/>
<dbReference type="Proteomes" id="UP000184109">
    <property type="component" value="Unassembled WGS sequence"/>
</dbReference>
<feature type="transmembrane region" description="Helical" evidence="1">
    <location>
        <begin position="361"/>
        <end position="377"/>
    </location>
</feature>
<keyword evidence="1" id="KW-1133">Transmembrane helix</keyword>
<feature type="transmembrane region" description="Helical" evidence="1">
    <location>
        <begin position="75"/>
        <end position="95"/>
    </location>
</feature>
<reference evidence="3" key="1">
    <citation type="submission" date="2016-11" db="EMBL/GenBank/DDBJ databases">
        <authorList>
            <person name="Varghese N."/>
            <person name="Submissions S."/>
        </authorList>
    </citation>
    <scope>NUCLEOTIDE SEQUENCE [LARGE SCALE GENOMIC DNA]</scope>
    <source>
        <strain evidence="3">DSM 100572</strain>
    </source>
</reference>
<feature type="transmembrane region" description="Helical" evidence="1">
    <location>
        <begin position="132"/>
        <end position="152"/>
    </location>
</feature>
<dbReference type="AlphaFoldDB" id="A0A1M5WD36"/>
<protein>
    <recommendedName>
        <fullName evidence="4">EpsG family protein</fullName>
    </recommendedName>
</protein>
<feature type="transmembrane region" description="Helical" evidence="1">
    <location>
        <begin position="101"/>
        <end position="120"/>
    </location>
</feature>
<dbReference type="RefSeq" id="WP_073121736.1">
    <property type="nucleotide sequence ID" value="NZ_BMEN01000006.1"/>
</dbReference>
<feature type="transmembrane region" description="Helical" evidence="1">
    <location>
        <begin position="330"/>
        <end position="349"/>
    </location>
</feature>
<keyword evidence="3" id="KW-1185">Reference proteome</keyword>
<feature type="transmembrane region" description="Helical" evidence="1">
    <location>
        <begin position="217"/>
        <end position="237"/>
    </location>
</feature>
<keyword evidence="1" id="KW-0472">Membrane</keyword>
<feature type="transmembrane region" description="Helical" evidence="1">
    <location>
        <begin position="35"/>
        <end position="54"/>
    </location>
</feature>
<name>A0A1M5WD36_9FLAO</name>